<evidence type="ECO:0000313" key="2">
    <source>
        <dbReference type="Proteomes" id="UP000831701"/>
    </source>
</evidence>
<comment type="caution">
    <text evidence="1">The sequence shown here is derived from an EMBL/GenBank/DDBJ whole genome shotgun (WGS) entry which is preliminary data.</text>
</comment>
<protein>
    <submittedName>
        <fullName evidence="1">Uncharacterized protein</fullName>
    </submittedName>
</protein>
<dbReference type="Proteomes" id="UP000831701">
    <property type="component" value="Chromosome 17"/>
</dbReference>
<keyword evidence="2" id="KW-1185">Reference proteome</keyword>
<evidence type="ECO:0000313" key="1">
    <source>
        <dbReference type="EMBL" id="KAI3360161.1"/>
    </source>
</evidence>
<reference evidence="1" key="1">
    <citation type="submission" date="2022-04" db="EMBL/GenBank/DDBJ databases">
        <title>Jade perch genome.</title>
        <authorList>
            <person name="Chao B."/>
        </authorList>
    </citation>
    <scope>NUCLEOTIDE SEQUENCE</scope>
    <source>
        <strain evidence="1">CB-2022</strain>
    </source>
</reference>
<sequence length="555" mass="61089">MSPLGCSDVLAEDIQSSTVLNILHPEVDTYRRAVFRSGGFADTRSIVSASHQAQSTQQDGQLFSHLCPPARADGRGRGRQGRSVTPLQTSEDPAIKEKQQQKRRKRSYKVDCAGIQKYTVPQLPKREEDARLCEWLQSLGMADSNEKDSTATDNQQRLFVSRCRGATGHREQDMAASHRRDRRPHFLPPICQPHSLLHVPLLLPENSPPPSPCTYPHAPVWSLPVPLLQPLTSKRNRGEDLLLRETHCSPLPLCEAADSMGTLLLLAVLQVVTVGLVTADCPVVCECPVGPPSCPPGVSSVPDGCGCCKVCAAQLNQDCHEGRPCDHHKGLECNYGNDVGRTHGICRAKAEGRSCEYNGRIYQNGENFRAGCKHQCTCIDGAVGCVPLCPSHVPLASPSCPAPQLIKVPGQCCLSIDCHKGTTVVPPVHRRPQPPAYPPYPFIPYPAFPYPKPYPKPYRKLYLYKPKKEKDTLGNELVEVVGRKWDKPRGNKHLAAWRQVGDQCVVQTTSWSQCSRSCGMGVSSRVTNDNARCKLIKETRLCNVRPCSSMSIPVK</sequence>
<name>A0ACB8VX30_9TELE</name>
<dbReference type="EMBL" id="CM041547">
    <property type="protein sequence ID" value="KAI3360161.1"/>
    <property type="molecule type" value="Genomic_DNA"/>
</dbReference>
<proteinExistence type="predicted"/>
<accession>A0ACB8VX30</accession>
<gene>
    <name evidence="1" type="ORF">L3Q82_014485</name>
</gene>
<organism evidence="1 2">
    <name type="scientific">Scortum barcoo</name>
    <name type="common">barcoo grunter</name>
    <dbReference type="NCBI Taxonomy" id="214431"/>
    <lineage>
        <taxon>Eukaryota</taxon>
        <taxon>Metazoa</taxon>
        <taxon>Chordata</taxon>
        <taxon>Craniata</taxon>
        <taxon>Vertebrata</taxon>
        <taxon>Euteleostomi</taxon>
        <taxon>Actinopterygii</taxon>
        <taxon>Neopterygii</taxon>
        <taxon>Teleostei</taxon>
        <taxon>Neoteleostei</taxon>
        <taxon>Acanthomorphata</taxon>
        <taxon>Eupercaria</taxon>
        <taxon>Centrarchiformes</taxon>
        <taxon>Terapontoidei</taxon>
        <taxon>Terapontidae</taxon>
        <taxon>Scortum</taxon>
    </lineage>
</organism>
<feature type="non-terminal residue" evidence="1">
    <location>
        <position position="555"/>
    </location>
</feature>